<dbReference type="InterPro" id="IPR003593">
    <property type="entry name" value="AAA+_ATPase"/>
</dbReference>
<evidence type="ECO:0000313" key="7">
    <source>
        <dbReference type="Proteomes" id="UP000295182"/>
    </source>
</evidence>
<evidence type="ECO:0000259" key="5">
    <source>
        <dbReference type="PROSITE" id="PS50893"/>
    </source>
</evidence>
<keyword evidence="2" id="KW-0472">Membrane</keyword>
<protein>
    <submittedName>
        <fullName evidence="6">Molybdate transport system ATP-binding protein</fullName>
    </submittedName>
</protein>
<dbReference type="PROSITE" id="PS50893">
    <property type="entry name" value="ABC_TRANSPORTER_2"/>
    <property type="match status" value="1"/>
</dbReference>
<accession>A0A4R2MYY3</accession>
<dbReference type="PANTHER" id="PTHR42781">
    <property type="entry name" value="SPERMIDINE/PUTRESCINE IMPORT ATP-BINDING PROTEIN POTA"/>
    <property type="match status" value="1"/>
</dbReference>
<name>A0A4R2MYY3_9BURK</name>
<keyword evidence="3" id="KW-0547">Nucleotide-binding</keyword>
<dbReference type="RefSeq" id="WP_119014557.1">
    <property type="nucleotide sequence ID" value="NZ_QXNC01000041.1"/>
</dbReference>
<dbReference type="Gene3D" id="3.40.50.300">
    <property type="entry name" value="P-loop containing nucleotide triphosphate hydrolases"/>
    <property type="match status" value="1"/>
</dbReference>
<keyword evidence="4 6" id="KW-0067">ATP-binding</keyword>
<evidence type="ECO:0000256" key="1">
    <source>
        <dbReference type="ARBA" id="ARBA00022448"/>
    </source>
</evidence>
<dbReference type="Proteomes" id="UP000295182">
    <property type="component" value="Unassembled WGS sequence"/>
</dbReference>
<dbReference type="InterPro" id="IPR027417">
    <property type="entry name" value="P-loop_NTPase"/>
</dbReference>
<comment type="caution">
    <text evidence="6">The sequence shown here is derived from an EMBL/GenBank/DDBJ whole genome shotgun (WGS) entry which is preliminary data.</text>
</comment>
<evidence type="ECO:0000256" key="3">
    <source>
        <dbReference type="ARBA" id="ARBA00022741"/>
    </source>
</evidence>
<feature type="domain" description="ABC transporter" evidence="5">
    <location>
        <begin position="1"/>
        <end position="238"/>
    </location>
</feature>
<dbReference type="InterPro" id="IPR017871">
    <property type="entry name" value="ABC_transporter-like_CS"/>
</dbReference>
<dbReference type="PROSITE" id="PS00211">
    <property type="entry name" value="ABC_TRANSPORTER_1"/>
    <property type="match status" value="1"/>
</dbReference>
<evidence type="ECO:0000256" key="4">
    <source>
        <dbReference type="ARBA" id="ARBA00022840"/>
    </source>
</evidence>
<dbReference type="InterPro" id="IPR003439">
    <property type="entry name" value="ABC_transporter-like_ATP-bd"/>
</dbReference>
<dbReference type="AlphaFoldDB" id="A0A4R2MYY3"/>
<gene>
    <name evidence="6" type="ORF">EV674_13715</name>
</gene>
<keyword evidence="1" id="KW-0813">Transport</keyword>
<reference evidence="6 7" key="1">
    <citation type="submission" date="2019-03" db="EMBL/GenBank/DDBJ databases">
        <title>Genomic Encyclopedia of Type Strains, Phase IV (KMG-IV): sequencing the most valuable type-strain genomes for metagenomic binning, comparative biology and taxonomic classification.</title>
        <authorList>
            <person name="Goeker M."/>
        </authorList>
    </citation>
    <scope>NUCLEOTIDE SEQUENCE [LARGE SCALE GENOMIC DNA]</scope>
    <source>
        <strain evidence="6 7">DSM 1837</strain>
    </source>
</reference>
<dbReference type="GO" id="GO:0016887">
    <property type="term" value="F:ATP hydrolysis activity"/>
    <property type="evidence" value="ECO:0007669"/>
    <property type="project" value="InterPro"/>
</dbReference>
<evidence type="ECO:0000313" key="6">
    <source>
        <dbReference type="EMBL" id="TCP12542.1"/>
    </source>
</evidence>
<evidence type="ECO:0000256" key="2">
    <source>
        <dbReference type="ARBA" id="ARBA00022475"/>
    </source>
</evidence>
<dbReference type="EMBL" id="SLXH01000037">
    <property type="protein sequence ID" value="TCP12542.1"/>
    <property type="molecule type" value="Genomic_DNA"/>
</dbReference>
<dbReference type="SMART" id="SM00382">
    <property type="entry name" value="AAA"/>
    <property type="match status" value="1"/>
</dbReference>
<dbReference type="InterPro" id="IPR050093">
    <property type="entry name" value="ABC_SmlMolc_Importer"/>
</dbReference>
<keyword evidence="2" id="KW-1003">Cell membrane</keyword>
<keyword evidence="7" id="KW-1185">Reference proteome</keyword>
<dbReference type="InterPro" id="IPR008995">
    <property type="entry name" value="Mo/tungstate-bd_C_term_dom"/>
</dbReference>
<dbReference type="PANTHER" id="PTHR42781:SF4">
    <property type="entry name" value="SPERMIDINE_PUTRESCINE IMPORT ATP-BINDING PROTEIN POTA"/>
    <property type="match status" value="1"/>
</dbReference>
<dbReference type="Pfam" id="PF00005">
    <property type="entry name" value="ABC_tran"/>
    <property type="match status" value="1"/>
</dbReference>
<sequence>MAHLNADFALAVRQAAPIPLDAELACQGGELLALVGPSGSGKSTLLRMIAGLERPANGRIYSGTSVWFDSQGGIHQTPQQRHVGYVPQHYGLFPHMSALNNVMAGLAHLPPHARAPRAHEWLERMHLTGLQAHRPAELSGGQQQRVALARALAREPAILLLDEPFSAVDRTTRETLYLELAQLKRQLAIPAIMVTHDLNEALLLGDRMVLLSQGRTLQSGPPRDVMAHPVNEAAARLIGVRNIFDGHIVRHDPGAGVTWLQAGAQPLACTLNAQWPPGSQVRWMVHSHGVRLRSLSRGDLPAGNNPAQLTIDSLLVLGDEARITASWPGLSGPLHLQAPLRLVQTLRLQPQASTDAVLREAHIHILPPDAAPQP</sequence>
<organism evidence="6 7">
    <name type="scientific">Simplicispira metamorpha</name>
    <dbReference type="NCBI Taxonomy" id="80881"/>
    <lineage>
        <taxon>Bacteria</taxon>
        <taxon>Pseudomonadati</taxon>
        <taxon>Pseudomonadota</taxon>
        <taxon>Betaproteobacteria</taxon>
        <taxon>Burkholderiales</taxon>
        <taxon>Comamonadaceae</taxon>
        <taxon>Simplicispira</taxon>
    </lineage>
</organism>
<dbReference type="GO" id="GO:0005524">
    <property type="term" value="F:ATP binding"/>
    <property type="evidence" value="ECO:0007669"/>
    <property type="project" value="UniProtKB-KW"/>
</dbReference>
<proteinExistence type="predicted"/>
<dbReference type="SUPFAM" id="SSF50331">
    <property type="entry name" value="MOP-like"/>
    <property type="match status" value="1"/>
</dbReference>
<dbReference type="OrthoDB" id="5298774at2"/>
<dbReference type="SUPFAM" id="SSF52540">
    <property type="entry name" value="P-loop containing nucleoside triphosphate hydrolases"/>
    <property type="match status" value="1"/>
</dbReference>